<dbReference type="InterPro" id="IPR010285">
    <property type="entry name" value="DNA_helicase_pif1-like_DEAD"/>
</dbReference>
<keyword evidence="1" id="KW-0347">Helicase</keyword>
<sequence length="220" mass="25661">MKYMHHPLNPEFENLTYPQYFEQYSITPSQPTISRPIYCDQLQNYVIKRTKEIIVRYRYLKLEDSELYFYQQLLLNYPARSETVYKPTANQTYCVAAQNVVGKTIHSELQITSTQTRFISKAFANKDFKTYLQKIDTLIIEEISMVSAKLLDFISNLFARLHNNAIAFGEINVIVVGFKENARRINQMICNLLPVPSNKFLLLQAIDNVDSTPWDTIHTS</sequence>
<evidence type="ECO:0000313" key="3">
    <source>
        <dbReference type="EMBL" id="CAG8819086.1"/>
    </source>
</evidence>
<dbReference type="InterPro" id="IPR051055">
    <property type="entry name" value="PIF1_helicase"/>
</dbReference>
<comment type="similarity">
    <text evidence="1">Belongs to the helicase family.</text>
</comment>
<reference evidence="3 4" key="1">
    <citation type="submission" date="2021-06" db="EMBL/GenBank/DDBJ databases">
        <authorList>
            <person name="Kallberg Y."/>
            <person name="Tangrot J."/>
            <person name="Rosling A."/>
        </authorList>
    </citation>
    <scope>NUCLEOTIDE SEQUENCE [LARGE SCALE GENOMIC DNA]</scope>
    <source>
        <strain evidence="3 4">120-4 pot B 10/14</strain>
    </source>
</reference>
<keyword evidence="1" id="KW-0378">Hydrolase</keyword>
<dbReference type="EMBL" id="CAJVQB010032977">
    <property type="protein sequence ID" value="CAG8819086.1"/>
    <property type="molecule type" value="Genomic_DNA"/>
</dbReference>
<keyword evidence="1" id="KW-0234">DNA repair</keyword>
<comment type="caution">
    <text evidence="3">The sequence shown here is derived from an EMBL/GenBank/DDBJ whole genome shotgun (WGS) entry which is preliminary data.</text>
</comment>
<keyword evidence="4" id="KW-1185">Reference proteome</keyword>
<keyword evidence="1" id="KW-0227">DNA damage</keyword>
<dbReference type="EC" id="5.6.2.3" evidence="1"/>
<accession>A0ABN7W6H1</accession>
<dbReference type="Gene3D" id="3.40.50.300">
    <property type="entry name" value="P-loop containing nucleotide triphosphate hydrolases"/>
    <property type="match status" value="1"/>
</dbReference>
<gene>
    <name evidence="3" type="ORF">GMARGA_LOCUS27217</name>
</gene>
<protein>
    <recommendedName>
        <fullName evidence="1">ATP-dependent DNA helicase</fullName>
        <ecNumber evidence="1">5.6.2.3</ecNumber>
    </recommendedName>
</protein>
<keyword evidence="1" id="KW-0547">Nucleotide-binding</keyword>
<dbReference type="PANTHER" id="PTHR47642">
    <property type="entry name" value="ATP-DEPENDENT DNA HELICASE"/>
    <property type="match status" value="1"/>
</dbReference>
<evidence type="ECO:0000256" key="1">
    <source>
        <dbReference type="RuleBase" id="RU363044"/>
    </source>
</evidence>
<organism evidence="3 4">
    <name type="scientific">Gigaspora margarita</name>
    <dbReference type="NCBI Taxonomy" id="4874"/>
    <lineage>
        <taxon>Eukaryota</taxon>
        <taxon>Fungi</taxon>
        <taxon>Fungi incertae sedis</taxon>
        <taxon>Mucoromycota</taxon>
        <taxon>Glomeromycotina</taxon>
        <taxon>Glomeromycetes</taxon>
        <taxon>Diversisporales</taxon>
        <taxon>Gigasporaceae</taxon>
        <taxon>Gigaspora</taxon>
    </lineage>
</organism>
<dbReference type="InterPro" id="IPR027417">
    <property type="entry name" value="P-loop_NTPase"/>
</dbReference>
<name>A0ABN7W6H1_GIGMA</name>
<comment type="cofactor">
    <cofactor evidence="1">
        <name>Mg(2+)</name>
        <dbReference type="ChEBI" id="CHEBI:18420"/>
    </cofactor>
</comment>
<dbReference type="Proteomes" id="UP000789901">
    <property type="component" value="Unassembled WGS sequence"/>
</dbReference>
<dbReference type="PANTHER" id="PTHR47642:SF5">
    <property type="entry name" value="ATP-DEPENDENT DNA HELICASE"/>
    <property type="match status" value="1"/>
</dbReference>
<dbReference type="Pfam" id="PF05970">
    <property type="entry name" value="PIF1"/>
    <property type="match status" value="1"/>
</dbReference>
<evidence type="ECO:0000259" key="2">
    <source>
        <dbReference type="Pfam" id="PF05970"/>
    </source>
</evidence>
<evidence type="ECO:0000313" key="4">
    <source>
        <dbReference type="Proteomes" id="UP000789901"/>
    </source>
</evidence>
<keyword evidence="1" id="KW-0233">DNA recombination</keyword>
<comment type="catalytic activity">
    <reaction evidence="1">
        <text>ATP + H2O = ADP + phosphate + H(+)</text>
        <dbReference type="Rhea" id="RHEA:13065"/>
        <dbReference type="ChEBI" id="CHEBI:15377"/>
        <dbReference type="ChEBI" id="CHEBI:15378"/>
        <dbReference type="ChEBI" id="CHEBI:30616"/>
        <dbReference type="ChEBI" id="CHEBI:43474"/>
        <dbReference type="ChEBI" id="CHEBI:456216"/>
        <dbReference type="EC" id="5.6.2.3"/>
    </reaction>
</comment>
<feature type="domain" description="DNA helicase Pif1-like DEAD-box helicase" evidence="2">
    <location>
        <begin position="93"/>
        <end position="177"/>
    </location>
</feature>
<proteinExistence type="inferred from homology"/>
<keyword evidence="1" id="KW-0067">ATP-binding</keyword>